<gene>
    <name evidence="1" type="ORF">AVEN_242876_1</name>
</gene>
<dbReference type="AlphaFoldDB" id="A0A4Y2R5X8"/>
<protein>
    <recommendedName>
        <fullName evidence="3">Reverse transcriptase RNase H-like domain-containing protein</fullName>
    </recommendedName>
</protein>
<reference evidence="1 2" key="1">
    <citation type="journal article" date="2019" name="Sci. Rep.">
        <title>Orb-weaving spider Araneus ventricosus genome elucidates the spidroin gene catalogue.</title>
        <authorList>
            <person name="Kono N."/>
            <person name="Nakamura H."/>
            <person name="Ohtoshi R."/>
            <person name="Moran D.A.P."/>
            <person name="Shinohara A."/>
            <person name="Yoshida Y."/>
            <person name="Fujiwara M."/>
            <person name="Mori M."/>
            <person name="Tomita M."/>
            <person name="Arakawa K."/>
        </authorList>
    </citation>
    <scope>NUCLEOTIDE SEQUENCE [LARGE SCALE GENOMIC DNA]</scope>
</reference>
<comment type="caution">
    <text evidence="1">The sequence shown here is derived from an EMBL/GenBank/DDBJ whole genome shotgun (WGS) entry which is preliminary data.</text>
</comment>
<evidence type="ECO:0000313" key="1">
    <source>
        <dbReference type="EMBL" id="GBN71137.1"/>
    </source>
</evidence>
<dbReference type="OrthoDB" id="422540at2759"/>
<keyword evidence="2" id="KW-1185">Reference proteome</keyword>
<evidence type="ECO:0008006" key="3">
    <source>
        <dbReference type="Google" id="ProtNLM"/>
    </source>
</evidence>
<dbReference type="Proteomes" id="UP000499080">
    <property type="component" value="Unassembled WGS sequence"/>
</dbReference>
<dbReference type="EMBL" id="BGPR01015919">
    <property type="protein sequence ID" value="GBN71137.1"/>
    <property type="molecule type" value="Genomic_DNA"/>
</dbReference>
<organism evidence="1 2">
    <name type="scientific">Araneus ventricosus</name>
    <name type="common">Orbweaver spider</name>
    <name type="synonym">Epeira ventricosa</name>
    <dbReference type="NCBI Taxonomy" id="182803"/>
    <lineage>
        <taxon>Eukaryota</taxon>
        <taxon>Metazoa</taxon>
        <taxon>Ecdysozoa</taxon>
        <taxon>Arthropoda</taxon>
        <taxon>Chelicerata</taxon>
        <taxon>Arachnida</taxon>
        <taxon>Araneae</taxon>
        <taxon>Araneomorphae</taxon>
        <taxon>Entelegynae</taxon>
        <taxon>Araneoidea</taxon>
        <taxon>Araneidae</taxon>
        <taxon>Araneus</taxon>
    </lineage>
</organism>
<name>A0A4Y2R5X8_ARAVE</name>
<evidence type="ECO:0000313" key="2">
    <source>
        <dbReference type="Proteomes" id="UP000499080"/>
    </source>
</evidence>
<accession>A0A4Y2R5X8</accession>
<proteinExistence type="predicted"/>
<sequence>MLFHKKIEKLPSRQINHLNFIAQFTVNIKHISGKDNVVADALSRIESISTYPLAYEDIARSQQDDEELDLLLKQPTSFNFAKIASSKYGCDAIL</sequence>